<feature type="transmembrane region" description="Helical" evidence="1">
    <location>
        <begin position="88"/>
        <end position="111"/>
    </location>
</feature>
<sequence length="167" mass="19892">MNNQRPVANRSELKVGLDYQGVYPCPVCRHGQISGLLMVDAFACNFCRHIFTANLADQSLHLEDSHQPFRWQWTGYRWRLLRSQEIEVTLTLWLIAIALILLPPGLIWLTYHTFPPLPTSHRSWFPLFWLGLVFITHSGLVFWLLLEHYQFPAYVAWQIRWQRWFNQ</sequence>
<reference evidence="2" key="1">
    <citation type="submission" date="2009-01" db="EMBL/GenBank/DDBJ databases">
        <title>Complete sequence of chromosome Cyanothece sp. PCC 7425.</title>
        <authorList>
            <consortium name="US DOE Joint Genome Institute"/>
            <person name="Lucas S."/>
            <person name="Copeland A."/>
            <person name="Lapidus A."/>
            <person name="Glavina del Rio T."/>
            <person name="Dalin E."/>
            <person name="Tice H."/>
            <person name="Bruce D."/>
            <person name="Goodwin L."/>
            <person name="Pitluck S."/>
            <person name="Sims D."/>
            <person name="Meineke L."/>
            <person name="Brettin T."/>
            <person name="Detter J.C."/>
            <person name="Han C."/>
            <person name="Larimer F."/>
            <person name="Land M."/>
            <person name="Hauser L."/>
            <person name="Kyrpides N."/>
            <person name="Ovchinnikova G."/>
            <person name="Liberton M."/>
            <person name="Stoeckel J."/>
            <person name="Banerjee A."/>
            <person name="Singh A."/>
            <person name="Page L."/>
            <person name="Sato H."/>
            <person name="Zhao L."/>
            <person name="Sherman L."/>
            <person name="Pakrasi H."/>
            <person name="Richardson P."/>
        </authorList>
    </citation>
    <scope>NUCLEOTIDE SEQUENCE</scope>
    <source>
        <strain evidence="2">PCC 7425</strain>
    </source>
</reference>
<dbReference type="OrthoDB" id="560533at2"/>
<gene>
    <name evidence="2" type="ordered locus">Cyan7425_0563</name>
</gene>
<name>B8HU34_CYAP4</name>
<proteinExistence type="predicted"/>
<feature type="transmembrane region" description="Helical" evidence="1">
    <location>
        <begin position="123"/>
        <end position="146"/>
    </location>
</feature>
<protein>
    <submittedName>
        <fullName evidence="2">Uncharacterized protein</fullName>
    </submittedName>
</protein>
<dbReference type="KEGG" id="cyn:Cyan7425_0563"/>
<dbReference type="STRING" id="395961.Cyan7425_0563"/>
<dbReference type="eggNOG" id="ENOG5030577">
    <property type="taxonomic scope" value="Bacteria"/>
</dbReference>
<evidence type="ECO:0000313" key="2">
    <source>
        <dbReference type="EMBL" id="ACL42954.1"/>
    </source>
</evidence>
<dbReference type="HOGENOM" id="CLU_136152_0_0_3"/>
<evidence type="ECO:0000256" key="1">
    <source>
        <dbReference type="SAM" id="Phobius"/>
    </source>
</evidence>
<keyword evidence="1" id="KW-0812">Transmembrane</keyword>
<dbReference type="AlphaFoldDB" id="B8HU34"/>
<dbReference type="EMBL" id="CP001344">
    <property type="protein sequence ID" value="ACL42954.1"/>
    <property type="molecule type" value="Genomic_DNA"/>
</dbReference>
<keyword evidence="1" id="KW-0472">Membrane</keyword>
<accession>B8HU34</accession>
<keyword evidence="1" id="KW-1133">Transmembrane helix</keyword>
<organism evidence="2">
    <name type="scientific">Cyanothece sp. (strain PCC 7425 / ATCC 29141)</name>
    <dbReference type="NCBI Taxonomy" id="395961"/>
    <lineage>
        <taxon>Bacteria</taxon>
        <taxon>Bacillati</taxon>
        <taxon>Cyanobacteriota</taxon>
        <taxon>Cyanophyceae</taxon>
        <taxon>Gomontiellales</taxon>
        <taxon>Cyanothecaceae</taxon>
        <taxon>Cyanothece</taxon>
    </lineage>
</organism>